<sequence length="130" mass="13732">MITSTVTRTPLLKRVLQVDAIATGLIGLLLAVAAGPLADLTHLPVTLLRGCGIFLVPVAAFVAWMAARPAAPRNGVWALIALNVLWFADSVALLFTGWVDPNGLGVAFVLVQAVVVAVFAEFQYLGLRRA</sequence>
<dbReference type="RefSeq" id="WP_344939250.1">
    <property type="nucleotide sequence ID" value="NZ_BAAAZR010000006.1"/>
</dbReference>
<evidence type="ECO:0000313" key="2">
    <source>
        <dbReference type="EMBL" id="GAA3807866.1"/>
    </source>
</evidence>
<evidence type="ECO:0000256" key="1">
    <source>
        <dbReference type="SAM" id="Phobius"/>
    </source>
</evidence>
<evidence type="ECO:0000313" key="3">
    <source>
        <dbReference type="Proteomes" id="UP001500888"/>
    </source>
</evidence>
<evidence type="ECO:0008006" key="4">
    <source>
        <dbReference type="Google" id="ProtNLM"/>
    </source>
</evidence>
<feature type="transmembrane region" description="Helical" evidence="1">
    <location>
        <begin position="44"/>
        <end position="64"/>
    </location>
</feature>
<keyword evidence="3" id="KW-1185">Reference proteome</keyword>
<feature type="transmembrane region" description="Helical" evidence="1">
    <location>
        <begin position="104"/>
        <end position="127"/>
    </location>
</feature>
<accession>A0ABP7I2J1</accession>
<keyword evidence="1" id="KW-0812">Transmembrane</keyword>
<feature type="transmembrane region" description="Helical" evidence="1">
    <location>
        <begin position="76"/>
        <end position="98"/>
    </location>
</feature>
<protein>
    <recommendedName>
        <fullName evidence="4">Integral membrane protein</fullName>
    </recommendedName>
</protein>
<keyword evidence="1" id="KW-0472">Membrane</keyword>
<organism evidence="2 3">
    <name type="scientific">Sphaerisporangium flaviroseum</name>
    <dbReference type="NCBI Taxonomy" id="509199"/>
    <lineage>
        <taxon>Bacteria</taxon>
        <taxon>Bacillati</taxon>
        <taxon>Actinomycetota</taxon>
        <taxon>Actinomycetes</taxon>
        <taxon>Streptosporangiales</taxon>
        <taxon>Streptosporangiaceae</taxon>
        <taxon>Sphaerisporangium</taxon>
    </lineage>
</organism>
<reference evidence="3" key="1">
    <citation type="journal article" date="2019" name="Int. J. Syst. Evol. Microbiol.">
        <title>The Global Catalogue of Microorganisms (GCM) 10K type strain sequencing project: providing services to taxonomists for standard genome sequencing and annotation.</title>
        <authorList>
            <consortium name="The Broad Institute Genomics Platform"/>
            <consortium name="The Broad Institute Genome Sequencing Center for Infectious Disease"/>
            <person name="Wu L."/>
            <person name="Ma J."/>
        </authorList>
    </citation>
    <scope>NUCLEOTIDE SEQUENCE [LARGE SCALE GENOMIC DNA]</scope>
    <source>
        <strain evidence="3">JCM 16908</strain>
    </source>
</reference>
<keyword evidence="1" id="KW-1133">Transmembrane helix</keyword>
<dbReference type="Proteomes" id="UP001500888">
    <property type="component" value="Unassembled WGS sequence"/>
</dbReference>
<gene>
    <name evidence="2" type="ORF">GCM10022226_29940</name>
</gene>
<feature type="transmembrane region" description="Helical" evidence="1">
    <location>
        <begin position="20"/>
        <end position="38"/>
    </location>
</feature>
<name>A0ABP7I2J1_9ACTN</name>
<comment type="caution">
    <text evidence="2">The sequence shown here is derived from an EMBL/GenBank/DDBJ whole genome shotgun (WGS) entry which is preliminary data.</text>
</comment>
<dbReference type="EMBL" id="BAAAZR010000006">
    <property type="protein sequence ID" value="GAA3807866.1"/>
    <property type="molecule type" value="Genomic_DNA"/>
</dbReference>
<proteinExistence type="predicted"/>